<sequence length="474" mass="50969">MDLTRLSAREQLRALERGEVSSRELTTAHLERIARHPEHNAVVTVDADGALAAAEASDQRRASGEADAALLGLPVTVKDSLETEGLRTTCGAAELAEHVPGRDADAVARLRAAGAVILGKTNTPPMCQDLQTNSPLFGTTPNPHDPRRTAGGSSGGPAAAVATHLSPLDVGSDLAGSLRLPAHYCGVHSLRPSYGIVPTRGHIPRPPGWLSTSDMLTLGPLARSAADLDLALSVLAGPSPDDSPAWRLELPAPRHERLHQYRVGIWADDPYCAVDSETGALLEQVAKDLHDAGAHVDNTTRPVSMADSDRLFQTLMFANSSASASPEAFAAEVELADKLDPEDRSPRTIYPRARTMRYRDWLHANEERQRLRRQWAGYFGDIDVLVTPAAPTAAVPDQTGVPVPERHITVDGERRSYWQQTTWLNIASLVHLPAATVPVGRTAEGLPLCVQLIGPYLADRTVLHLADLLTAERS</sequence>
<evidence type="ECO:0000259" key="2">
    <source>
        <dbReference type="Pfam" id="PF01425"/>
    </source>
</evidence>
<dbReference type="Pfam" id="PF01425">
    <property type="entry name" value="Amidase"/>
    <property type="match status" value="1"/>
</dbReference>
<dbReference type="RefSeq" id="WP_276093974.1">
    <property type="nucleotide sequence ID" value="NZ_JARJBC010000008.1"/>
</dbReference>
<evidence type="ECO:0000313" key="4">
    <source>
        <dbReference type="Proteomes" id="UP001216579"/>
    </source>
</evidence>
<organism evidence="3 4">
    <name type="scientific">Streptomyces silvisoli</name>
    <dbReference type="NCBI Taxonomy" id="3034235"/>
    <lineage>
        <taxon>Bacteria</taxon>
        <taxon>Bacillati</taxon>
        <taxon>Actinomycetota</taxon>
        <taxon>Actinomycetes</taxon>
        <taxon>Kitasatosporales</taxon>
        <taxon>Streptomycetaceae</taxon>
        <taxon>Streptomyces</taxon>
    </lineage>
</organism>
<dbReference type="InterPro" id="IPR052739">
    <property type="entry name" value="FAAH2"/>
</dbReference>
<dbReference type="InterPro" id="IPR023631">
    <property type="entry name" value="Amidase_dom"/>
</dbReference>
<dbReference type="EMBL" id="JARJBC010000008">
    <property type="protein sequence ID" value="MDF3290581.1"/>
    <property type="molecule type" value="Genomic_DNA"/>
</dbReference>
<dbReference type="InterPro" id="IPR036928">
    <property type="entry name" value="AS_sf"/>
</dbReference>
<evidence type="ECO:0000256" key="1">
    <source>
        <dbReference type="SAM" id="MobiDB-lite"/>
    </source>
</evidence>
<feature type="domain" description="Amidase" evidence="2">
    <location>
        <begin position="24"/>
        <end position="463"/>
    </location>
</feature>
<proteinExistence type="predicted"/>
<evidence type="ECO:0000313" key="3">
    <source>
        <dbReference type="EMBL" id="MDF3290581.1"/>
    </source>
</evidence>
<dbReference type="GO" id="GO:0004040">
    <property type="term" value="F:amidase activity"/>
    <property type="evidence" value="ECO:0007669"/>
    <property type="project" value="UniProtKB-EC"/>
</dbReference>
<gene>
    <name evidence="3" type="ORF">P3G67_15255</name>
</gene>
<name>A0ABT5ZL74_9ACTN</name>
<protein>
    <submittedName>
        <fullName evidence="3">Amidase</fullName>
        <ecNumber evidence="3">3.5.1.4</ecNumber>
    </submittedName>
</protein>
<dbReference type="PANTHER" id="PTHR43372:SF4">
    <property type="entry name" value="FATTY-ACID AMIDE HYDROLASE 2"/>
    <property type="match status" value="1"/>
</dbReference>
<comment type="caution">
    <text evidence="3">The sequence shown here is derived from an EMBL/GenBank/DDBJ whole genome shotgun (WGS) entry which is preliminary data.</text>
</comment>
<feature type="region of interest" description="Disordered" evidence="1">
    <location>
        <begin position="136"/>
        <end position="159"/>
    </location>
</feature>
<accession>A0ABT5ZL74</accession>
<dbReference type="Gene3D" id="3.90.1300.10">
    <property type="entry name" value="Amidase signature (AS) domain"/>
    <property type="match status" value="1"/>
</dbReference>
<dbReference type="PANTHER" id="PTHR43372">
    <property type="entry name" value="FATTY-ACID AMIDE HYDROLASE"/>
    <property type="match status" value="1"/>
</dbReference>
<reference evidence="3 4" key="1">
    <citation type="submission" date="2023-03" db="EMBL/GenBank/DDBJ databases">
        <title>Draft genome sequence of Streptomyces sp. RB6PN23 isolated from peat swamp forest in Thailand.</title>
        <authorList>
            <person name="Klaysubun C."/>
            <person name="Duangmal K."/>
        </authorList>
    </citation>
    <scope>NUCLEOTIDE SEQUENCE [LARGE SCALE GENOMIC DNA]</scope>
    <source>
        <strain evidence="3 4">RB6PN23</strain>
    </source>
</reference>
<dbReference type="EC" id="3.5.1.4" evidence="3"/>
<dbReference type="NCBIfam" id="NF004816">
    <property type="entry name" value="PRK06170.1"/>
    <property type="match status" value="1"/>
</dbReference>
<keyword evidence="4" id="KW-1185">Reference proteome</keyword>
<dbReference type="SUPFAM" id="SSF75304">
    <property type="entry name" value="Amidase signature (AS) enzymes"/>
    <property type="match status" value="1"/>
</dbReference>
<keyword evidence="3" id="KW-0378">Hydrolase</keyword>
<dbReference type="Proteomes" id="UP001216579">
    <property type="component" value="Unassembled WGS sequence"/>
</dbReference>